<name>A0ABW7CZC2_9GAMM</name>
<organism evidence="2 3">
    <name type="scientific">Stenotrophomonas nematodicola</name>
    <dbReference type="NCBI Taxonomy" id="2656746"/>
    <lineage>
        <taxon>Bacteria</taxon>
        <taxon>Pseudomonadati</taxon>
        <taxon>Pseudomonadota</taxon>
        <taxon>Gammaproteobacteria</taxon>
        <taxon>Lysobacterales</taxon>
        <taxon>Lysobacteraceae</taxon>
        <taxon>Stenotrophomonas</taxon>
    </lineage>
</organism>
<gene>
    <name evidence="2" type="ORF">ACEU0G_002915</name>
</gene>
<protein>
    <submittedName>
        <fullName evidence="2">GNAT family N-acetyltransferase</fullName>
        <ecNumber evidence="2">2.3.1.-</ecNumber>
    </submittedName>
</protein>
<dbReference type="RefSeq" id="WP_394162402.1">
    <property type="nucleotide sequence ID" value="NZ_JBHGCJ010000004.1"/>
</dbReference>
<dbReference type="InterPro" id="IPR000182">
    <property type="entry name" value="GNAT_dom"/>
</dbReference>
<keyword evidence="2" id="KW-0012">Acyltransferase</keyword>
<evidence type="ECO:0000313" key="2">
    <source>
        <dbReference type="EMBL" id="MFG6108919.1"/>
    </source>
</evidence>
<comment type="caution">
    <text evidence="2">The sequence shown here is derived from an EMBL/GenBank/DDBJ whole genome shotgun (WGS) entry which is preliminary data.</text>
</comment>
<evidence type="ECO:0000313" key="3">
    <source>
        <dbReference type="Proteomes" id="UP001605261"/>
    </source>
</evidence>
<proteinExistence type="predicted"/>
<dbReference type="GO" id="GO:0016746">
    <property type="term" value="F:acyltransferase activity"/>
    <property type="evidence" value="ECO:0007669"/>
    <property type="project" value="UniProtKB-KW"/>
</dbReference>
<accession>A0ABW7CZC2</accession>
<dbReference type="Gene3D" id="3.40.630.30">
    <property type="match status" value="1"/>
</dbReference>
<keyword evidence="2" id="KW-0808">Transferase</keyword>
<dbReference type="InterPro" id="IPR016181">
    <property type="entry name" value="Acyl_CoA_acyltransferase"/>
</dbReference>
<evidence type="ECO:0000259" key="1">
    <source>
        <dbReference type="PROSITE" id="PS51186"/>
    </source>
</evidence>
<dbReference type="EMBL" id="JBHGCJ010000004">
    <property type="protein sequence ID" value="MFG6108919.1"/>
    <property type="molecule type" value="Genomic_DNA"/>
</dbReference>
<reference evidence="2 3" key="1">
    <citation type="submission" date="2024-09" db="EMBL/GenBank/DDBJ databases">
        <authorList>
            <consortium name="All-Russian atlas of soil microorganisms"/>
            <consortium name="as a basis for the search for new antimicrobial producers and enzymes with unique properties"/>
            <person name="Sokolova E.A."/>
            <person name="Voronina E.N."/>
        </authorList>
    </citation>
    <scope>NUCLEOTIDE SEQUENCE [LARGE SCALE GENOMIC DNA]</scope>
    <source>
        <strain evidence="2 3">AF-22b-331.1</strain>
    </source>
</reference>
<sequence>MTRTTCNWCTTRRELQGVGELKQRRRVAMLFVDPACQRQGVGEALLAALVAQARTEVITVSASLPSVGFYARHGFQCAGDVAESAGLVYQPMQRTLVAGSG</sequence>
<dbReference type="Proteomes" id="UP001605261">
    <property type="component" value="Unassembled WGS sequence"/>
</dbReference>
<dbReference type="EC" id="2.3.1.-" evidence="2"/>
<dbReference type="PROSITE" id="PS51186">
    <property type="entry name" value="GNAT"/>
    <property type="match status" value="1"/>
</dbReference>
<dbReference type="SUPFAM" id="SSF55729">
    <property type="entry name" value="Acyl-CoA N-acyltransferases (Nat)"/>
    <property type="match status" value="1"/>
</dbReference>
<dbReference type="Pfam" id="PF13673">
    <property type="entry name" value="Acetyltransf_10"/>
    <property type="match status" value="1"/>
</dbReference>
<keyword evidence="3" id="KW-1185">Reference proteome</keyword>
<feature type="domain" description="N-acetyltransferase" evidence="1">
    <location>
        <begin position="14"/>
        <end position="97"/>
    </location>
</feature>